<proteinExistence type="predicted"/>
<reference evidence="1 2" key="1">
    <citation type="submission" date="2020-03" db="EMBL/GenBank/DDBJ databases">
        <title>Genome mining reveals the biosynthetic pathways of PHA and ectoines of the halophilic strain Salinivibrio costicola M318 isolated from fermented shrimp paste.</title>
        <authorList>
            <person name="Doan T.V."/>
            <person name="Tran L.T."/>
            <person name="Trieu T.A."/>
            <person name="Nguyen Q.V."/>
            <person name="Quach T.N."/>
            <person name="Phi T.Q."/>
            <person name="Kumar S."/>
        </authorList>
    </citation>
    <scope>NUCLEOTIDE SEQUENCE [LARGE SCALE GENOMIC DNA]</scope>
    <source>
        <strain evidence="1 2">M318</strain>
    </source>
</reference>
<name>A0ABX6K9P7_SALCS</name>
<evidence type="ECO:0000313" key="1">
    <source>
        <dbReference type="EMBL" id="QIR07824.1"/>
    </source>
</evidence>
<gene>
    <name evidence="1" type="ORF">HBA18_15650</name>
</gene>
<accession>A0ABX6K9P7</accession>
<sequence length="62" mass="7006">MAITKQGFTVTVMKVVTITVGITRADKMLNVCSMDELSEYLRHDLGVRSAYHPRPSASRFLY</sequence>
<organism evidence="1 2">
    <name type="scientific">Salinivibrio costicola</name>
    <name type="common">Vibrio costicola</name>
    <dbReference type="NCBI Taxonomy" id="51367"/>
    <lineage>
        <taxon>Bacteria</taxon>
        <taxon>Pseudomonadati</taxon>
        <taxon>Pseudomonadota</taxon>
        <taxon>Gammaproteobacteria</taxon>
        <taxon>Vibrionales</taxon>
        <taxon>Vibrionaceae</taxon>
        <taxon>Salinivibrio</taxon>
    </lineage>
</organism>
<keyword evidence="2" id="KW-1185">Reference proteome</keyword>
<dbReference type="Proteomes" id="UP000501408">
    <property type="component" value="Chromosome 2"/>
</dbReference>
<dbReference type="RefSeq" id="WP_077640905.1">
    <property type="nucleotide sequence ID" value="NZ_CP050267.1"/>
</dbReference>
<dbReference type="EMBL" id="CP050267">
    <property type="protein sequence ID" value="QIR07824.1"/>
    <property type="molecule type" value="Genomic_DNA"/>
</dbReference>
<protein>
    <submittedName>
        <fullName evidence="1">Uncharacterized protein</fullName>
    </submittedName>
</protein>
<evidence type="ECO:0000313" key="2">
    <source>
        <dbReference type="Proteomes" id="UP000501408"/>
    </source>
</evidence>